<sequence>MNLPETETGIDIDIIHKVATTPIPPASDQPGRFDYFNGVNGVKEALRPASALYKEVLIALGVSPADAERQVAKWDKLGNKAQRKVLVTADAMIQGFLEGTIPSVKPSPPIDQSE</sequence>
<evidence type="ECO:0000313" key="2">
    <source>
        <dbReference type="Proteomes" id="UP000231198"/>
    </source>
</evidence>
<reference evidence="2" key="1">
    <citation type="submission" date="2017-09" db="EMBL/GenBank/DDBJ databases">
        <title>Depth-based differentiation of microbial function through sediment-hosted aquifers and enrichment of novel symbionts in the deep terrestrial subsurface.</title>
        <authorList>
            <person name="Probst A.J."/>
            <person name="Ladd B."/>
            <person name="Jarett J.K."/>
            <person name="Geller-Mcgrath D.E."/>
            <person name="Sieber C.M.K."/>
            <person name="Emerson J.B."/>
            <person name="Anantharaman K."/>
            <person name="Thomas B.C."/>
            <person name="Malmstrom R."/>
            <person name="Stieglmeier M."/>
            <person name="Klingl A."/>
            <person name="Woyke T."/>
            <person name="Ryan C.M."/>
            <person name="Banfield J.F."/>
        </authorList>
    </citation>
    <scope>NUCLEOTIDE SEQUENCE [LARGE SCALE GENOMIC DNA]</scope>
</reference>
<accession>A0A2H0WS31</accession>
<comment type="caution">
    <text evidence="1">The sequence shown here is derived from an EMBL/GenBank/DDBJ whole genome shotgun (WGS) entry which is preliminary data.</text>
</comment>
<gene>
    <name evidence="1" type="ORF">COT62_03545</name>
</gene>
<dbReference type="AlphaFoldDB" id="A0A2H0WS31"/>
<name>A0A2H0WS31_9BACT</name>
<dbReference type="Proteomes" id="UP000231198">
    <property type="component" value="Unassembled WGS sequence"/>
</dbReference>
<organism evidence="1 2">
    <name type="scientific">Candidatus Roizmanbacteria bacterium CG09_land_8_20_14_0_10_41_9</name>
    <dbReference type="NCBI Taxonomy" id="1974850"/>
    <lineage>
        <taxon>Bacteria</taxon>
        <taxon>Candidatus Roizmaniibacteriota</taxon>
    </lineage>
</organism>
<dbReference type="EMBL" id="PEZG01000076">
    <property type="protein sequence ID" value="PIS15474.1"/>
    <property type="molecule type" value="Genomic_DNA"/>
</dbReference>
<proteinExistence type="predicted"/>
<evidence type="ECO:0000313" key="1">
    <source>
        <dbReference type="EMBL" id="PIS15474.1"/>
    </source>
</evidence>
<protein>
    <submittedName>
        <fullName evidence="1">Uncharacterized protein</fullName>
    </submittedName>
</protein>